<dbReference type="Proteomes" id="UP001562065">
    <property type="component" value="Unassembled WGS sequence"/>
</dbReference>
<dbReference type="InterPro" id="IPR001789">
    <property type="entry name" value="Sig_transdc_resp-reg_receiver"/>
</dbReference>
<keyword evidence="2" id="KW-0963">Cytoplasm</keyword>
<dbReference type="Gene3D" id="3.40.50.2300">
    <property type="match status" value="1"/>
</dbReference>
<evidence type="ECO:0000256" key="9">
    <source>
        <dbReference type="PROSITE-ProRule" id="PRU01091"/>
    </source>
</evidence>
<dbReference type="EMBL" id="JBGCUO010000001">
    <property type="protein sequence ID" value="MEY1662534.1"/>
    <property type="molecule type" value="Genomic_DNA"/>
</dbReference>
<keyword evidence="13" id="KW-1185">Reference proteome</keyword>
<evidence type="ECO:0000256" key="7">
    <source>
        <dbReference type="ARBA" id="ARBA00023163"/>
    </source>
</evidence>
<evidence type="ECO:0000313" key="13">
    <source>
        <dbReference type="Proteomes" id="UP001562065"/>
    </source>
</evidence>
<dbReference type="Pfam" id="PF00486">
    <property type="entry name" value="Trans_reg_C"/>
    <property type="match status" value="1"/>
</dbReference>
<dbReference type="CDD" id="cd17624">
    <property type="entry name" value="REC_OmpR_PmrA-like"/>
    <property type="match status" value="1"/>
</dbReference>
<evidence type="ECO:0000259" key="10">
    <source>
        <dbReference type="PROSITE" id="PS50110"/>
    </source>
</evidence>
<dbReference type="SUPFAM" id="SSF52172">
    <property type="entry name" value="CheY-like"/>
    <property type="match status" value="1"/>
</dbReference>
<dbReference type="InterPro" id="IPR039420">
    <property type="entry name" value="WalR-like"/>
</dbReference>
<comment type="caution">
    <text evidence="12">The sequence shown here is derived from an EMBL/GenBank/DDBJ whole genome shotgun (WGS) entry which is preliminary data.</text>
</comment>
<keyword evidence="3 8" id="KW-0597">Phosphoprotein</keyword>
<sequence length="268" mass="29892">MADCRRVAIFIGAAMASGRHRGCAAGAGALHWPLGTLMESTVNLLLIEDDPLVAEGILAGLELGGARICWAADLRRATPLCVEQAWDTIILDLSLPDGDGLEWLRQQRQRGVRTPVLILTARDAIPQRVAGLNAGADDYLTKPFDLDELIARVRALHRRAQPHLAHVIEHGPLRVQLEQRRVLWHDQPVTLSRREWVLLEALLRARGALLSAAQLHERLYDLDTQVESNALNVHLYNLRRKLDSRLVITERNLGYRLASLAELEDNAP</sequence>
<dbReference type="InterPro" id="IPR016032">
    <property type="entry name" value="Sig_transdc_resp-reg_C-effctor"/>
</dbReference>
<keyword evidence="6 9" id="KW-0238">DNA-binding</keyword>
<dbReference type="PROSITE" id="PS50110">
    <property type="entry name" value="RESPONSE_REGULATORY"/>
    <property type="match status" value="1"/>
</dbReference>
<evidence type="ECO:0000256" key="3">
    <source>
        <dbReference type="ARBA" id="ARBA00022553"/>
    </source>
</evidence>
<dbReference type="InterPro" id="IPR036388">
    <property type="entry name" value="WH-like_DNA-bd_sf"/>
</dbReference>
<evidence type="ECO:0000256" key="8">
    <source>
        <dbReference type="PROSITE-ProRule" id="PRU00169"/>
    </source>
</evidence>
<dbReference type="Gene3D" id="1.10.10.10">
    <property type="entry name" value="Winged helix-like DNA-binding domain superfamily/Winged helix DNA-binding domain"/>
    <property type="match status" value="1"/>
</dbReference>
<accession>A0ABV4AI74</accession>
<dbReference type="CDD" id="cd00383">
    <property type="entry name" value="trans_reg_C"/>
    <property type="match status" value="1"/>
</dbReference>
<evidence type="ECO:0000313" key="12">
    <source>
        <dbReference type="EMBL" id="MEY1662534.1"/>
    </source>
</evidence>
<feature type="domain" description="OmpR/PhoB-type" evidence="11">
    <location>
        <begin position="165"/>
        <end position="259"/>
    </location>
</feature>
<protein>
    <submittedName>
        <fullName evidence="12">Response regulator transcription factor</fullName>
    </submittedName>
</protein>
<name>A0ABV4AI74_9GAMM</name>
<reference evidence="12 13" key="1">
    <citation type="submission" date="2024-07" db="EMBL/GenBank/DDBJ databases">
        <authorList>
            <person name="Ren Q."/>
        </authorList>
    </citation>
    <scope>NUCLEOTIDE SEQUENCE [LARGE SCALE GENOMIC DNA]</scope>
    <source>
        <strain evidence="12 13">REN37</strain>
    </source>
</reference>
<dbReference type="InterPro" id="IPR011006">
    <property type="entry name" value="CheY-like_superfamily"/>
</dbReference>
<gene>
    <name evidence="12" type="ORF">AB5I84_10285</name>
</gene>
<evidence type="ECO:0000256" key="5">
    <source>
        <dbReference type="ARBA" id="ARBA00023015"/>
    </source>
</evidence>
<evidence type="ECO:0000256" key="2">
    <source>
        <dbReference type="ARBA" id="ARBA00022490"/>
    </source>
</evidence>
<dbReference type="PANTHER" id="PTHR48111:SF35">
    <property type="entry name" value="TRANSCRIPTIONAL REGULATORY PROTEIN QSEB"/>
    <property type="match status" value="1"/>
</dbReference>
<dbReference type="SUPFAM" id="SSF46894">
    <property type="entry name" value="C-terminal effector domain of the bipartite response regulators"/>
    <property type="match status" value="1"/>
</dbReference>
<keyword evidence="4" id="KW-0902">Two-component regulatory system</keyword>
<evidence type="ECO:0000256" key="4">
    <source>
        <dbReference type="ARBA" id="ARBA00023012"/>
    </source>
</evidence>
<evidence type="ECO:0000256" key="1">
    <source>
        <dbReference type="ARBA" id="ARBA00004496"/>
    </source>
</evidence>
<dbReference type="Gene3D" id="6.10.250.690">
    <property type="match status" value="1"/>
</dbReference>
<evidence type="ECO:0000256" key="6">
    <source>
        <dbReference type="ARBA" id="ARBA00023125"/>
    </source>
</evidence>
<evidence type="ECO:0000259" key="11">
    <source>
        <dbReference type="PROSITE" id="PS51755"/>
    </source>
</evidence>
<keyword evidence="5" id="KW-0805">Transcription regulation</keyword>
<proteinExistence type="predicted"/>
<keyword evidence="7" id="KW-0804">Transcription</keyword>
<dbReference type="SMART" id="SM00448">
    <property type="entry name" value="REC"/>
    <property type="match status" value="1"/>
</dbReference>
<dbReference type="PROSITE" id="PS51755">
    <property type="entry name" value="OMPR_PHOB"/>
    <property type="match status" value="1"/>
</dbReference>
<feature type="modified residue" description="4-aspartylphosphate" evidence="8">
    <location>
        <position position="92"/>
    </location>
</feature>
<dbReference type="InterPro" id="IPR001867">
    <property type="entry name" value="OmpR/PhoB-type_DNA-bd"/>
</dbReference>
<comment type="subcellular location">
    <subcellularLocation>
        <location evidence="1">Cytoplasm</location>
    </subcellularLocation>
</comment>
<organism evidence="12 13">
    <name type="scientific">Isoalcanivorax beigongshangi</name>
    <dbReference type="NCBI Taxonomy" id="3238810"/>
    <lineage>
        <taxon>Bacteria</taxon>
        <taxon>Pseudomonadati</taxon>
        <taxon>Pseudomonadota</taxon>
        <taxon>Gammaproteobacteria</taxon>
        <taxon>Oceanospirillales</taxon>
        <taxon>Alcanivoracaceae</taxon>
        <taxon>Isoalcanivorax</taxon>
    </lineage>
</organism>
<feature type="domain" description="Response regulatory" evidence="10">
    <location>
        <begin position="43"/>
        <end position="157"/>
    </location>
</feature>
<dbReference type="RefSeq" id="WP_369455768.1">
    <property type="nucleotide sequence ID" value="NZ_JBGCUO010000001.1"/>
</dbReference>
<feature type="DNA-binding region" description="OmpR/PhoB-type" evidence="9">
    <location>
        <begin position="165"/>
        <end position="259"/>
    </location>
</feature>
<dbReference type="SMART" id="SM00862">
    <property type="entry name" value="Trans_reg_C"/>
    <property type="match status" value="1"/>
</dbReference>
<dbReference type="Pfam" id="PF00072">
    <property type="entry name" value="Response_reg"/>
    <property type="match status" value="1"/>
</dbReference>
<dbReference type="PANTHER" id="PTHR48111">
    <property type="entry name" value="REGULATOR OF RPOS"/>
    <property type="match status" value="1"/>
</dbReference>